<comment type="subcellular location">
    <subcellularLocation>
        <location evidence="1">Cell membrane</location>
        <topology evidence="1">Multi-pass membrane protein</topology>
    </subcellularLocation>
</comment>
<feature type="transmembrane region" description="Helical" evidence="6">
    <location>
        <begin position="116"/>
        <end position="140"/>
    </location>
</feature>
<name>A0ABS1TF43_9CLOT</name>
<feature type="transmembrane region" description="Helical" evidence="6">
    <location>
        <begin position="317"/>
        <end position="340"/>
    </location>
</feature>
<dbReference type="InterPro" id="IPR001851">
    <property type="entry name" value="ABC_transp_permease"/>
</dbReference>
<feature type="transmembrane region" description="Helical" evidence="6">
    <location>
        <begin position="147"/>
        <end position="165"/>
    </location>
</feature>
<sequence>MIRLIKREEISKMNSIKVRVIAVILALVVAGIFLALMSFDPMKVFPGMLKGSFGSPYRVRQTIIRAIPLVITAIGISVAFKMQFWNIGGDGQIFMGAFGAALVALNLSALPKPILLILMAISAMFFGALWGAVAGVIKVYFNTNETIITLMLNYIALKFITFLQYDFWRDKKAMNFPKIANFSENAILPKVFNIHAGWIIALIVVIIFYIIMKKSKLGYEIAVLGESKNTARYAGININKTILAAVCISGALCGLTGFIQASAVSQTLSVEVTGGVGYTAIIVAWLSNLNSIIILVVSVLFAGLVEGGSYIQTAFGIPNAAASVIQALLLFFVLGSELFIRYKVSIRRLKP</sequence>
<keyword evidence="4 6" id="KW-1133">Transmembrane helix</keyword>
<evidence type="ECO:0000256" key="1">
    <source>
        <dbReference type="ARBA" id="ARBA00004651"/>
    </source>
</evidence>
<feature type="transmembrane region" description="Helical" evidence="6">
    <location>
        <begin position="59"/>
        <end position="80"/>
    </location>
</feature>
<organism evidence="7 8">
    <name type="scientific">Clostridium rhizosphaerae</name>
    <dbReference type="NCBI Taxonomy" id="2803861"/>
    <lineage>
        <taxon>Bacteria</taxon>
        <taxon>Bacillati</taxon>
        <taxon>Bacillota</taxon>
        <taxon>Clostridia</taxon>
        <taxon>Eubacteriales</taxon>
        <taxon>Clostridiaceae</taxon>
        <taxon>Clostridium</taxon>
    </lineage>
</organism>
<dbReference type="Proteomes" id="UP000632377">
    <property type="component" value="Unassembled WGS sequence"/>
</dbReference>
<feature type="transmembrane region" description="Helical" evidence="6">
    <location>
        <begin position="242"/>
        <end position="261"/>
    </location>
</feature>
<dbReference type="RefSeq" id="WP_202749335.1">
    <property type="nucleotide sequence ID" value="NZ_JAESWC010000007.1"/>
</dbReference>
<dbReference type="Pfam" id="PF02653">
    <property type="entry name" value="BPD_transp_2"/>
    <property type="match status" value="1"/>
</dbReference>
<dbReference type="PANTHER" id="PTHR47089:SF1">
    <property type="entry name" value="GUANOSINE ABC TRANSPORTER PERMEASE PROTEIN NUPP"/>
    <property type="match status" value="1"/>
</dbReference>
<dbReference type="CDD" id="cd06580">
    <property type="entry name" value="TM_PBP1_transp_TpRbsC_like"/>
    <property type="match status" value="1"/>
</dbReference>
<evidence type="ECO:0000313" key="8">
    <source>
        <dbReference type="Proteomes" id="UP000632377"/>
    </source>
</evidence>
<comment type="caution">
    <text evidence="7">The sequence shown here is derived from an EMBL/GenBank/DDBJ whole genome shotgun (WGS) entry which is preliminary data.</text>
</comment>
<dbReference type="EMBL" id="JAESWC010000007">
    <property type="protein sequence ID" value="MBL4936578.1"/>
    <property type="molecule type" value="Genomic_DNA"/>
</dbReference>
<keyword evidence="2" id="KW-1003">Cell membrane</keyword>
<gene>
    <name evidence="7" type="ORF">JK636_12500</name>
</gene>
<proteinExistence type="predicted"/>
<evidence type="ECO:0000256" key="2">
    <source>
        <dbReference type="ARBA" id="ARBA00022475"/>
    </source>
</evidence>
<keyword evidence="3 6" id="KW-0812">Transmembrane</keyword>
<protein>
    <submittedName>
        <fullName evidence="7">ABC transporter permease</fullName>
    </submittedName>
</protein>
<evidence type="ECO:0000256" key="4">
    <source>
        <dbReference type="ARBA" id="ARBA00022989"/>
    </source>
</evidence>
<keyword evidence="8" id="KW-1185">Reference proteome</keyword>
<dbReference type="PANTHER" id="PTHR47089">
    <property type="entry name" value="ABC TRANSPORTER, PERMEASE PROTEIN"/>
    <property type="match status" value="1"/>
</dbReference>
<reference evidence="7 8" key="1">
    <citation type="submission" date="2021-01" db="EMBL/GenBank/DDBJ databases">
        <title>Genome public.</title>
        <authorList>
            <person name="Liu C."/>
            <person name="Sun Q."/>
        </authorList>
    </citation>
    <scope>NUCLEOTIDE SEQUENCE [LARGE SCALE GENOMIC DNA]</scope>
    <source>
        <strain evidence="7 8">YIM B02515</strain>
    </source>
</reference>
<feature type="transmembrane region" description="Helical" evidence="6">
    <location>
        <begin position="192"/>
        <end position="211"/>
    </location>
</feature>
<evidence type="ECO:0000313" key="7">
    <source>
        <dbReference type="EMBL" id="MBL4936578.1"/>
    </source>
</evidence>
<keyword evidence="5 6" id="KW-0472">Membrane</keyword>
<feature type="transmembrane region" description="Helical" evidence="6">
    <location>
        <begin position="20"/>
        <end position="39"/>
    </location>
</feature>
<accession>A0ABS1TF43</accession>
<evidence type="ECO:0000256" key="3">
    <source>
        <dbReference type="ARBA" id="ARBA00022692"/>
    </source>
</evidence>
<evidence type="ECO:0000256" key="5">
    <source>
        <dbReference type="ARBA" id="ARBA00023136"/>
    </source>
</evidence>
<feature type="transmembrane region" description="Helical" evidence="6">
    <location>
        <begin position="92"/>
        <end position="110"/>
    </location>
</feature>
<evidence type="ECO:0000256" key="6">
    <source>
        <dbReference type="SAM" id="Phobius"/>
    </source>
</evidence>